<protein>
    <submittedName>
        <fullName evidence="2">Uncharacterized protein</fullName>
    </submittedName>
</protein>
<feature type="region of interest" description="Disordered" evidence="1">
    <location>
        <begin position="23"/>
        <end position="48"/>
    </location>
</feature>
<dbReference type="Proteomes" id="UP000824120">
    <property type="component" value="Chromosome 7"/>
</dbReference>
<evidence type="ECO:0000313" key="2">
    <source>
        <dbReference type="EMBL" id="KAG5593863.1"/>
    </source>
</evidence>
<dbReference type="AlphaFoldDB" id="A0A9J5Y1X8"/>
<organism evidence="2 3">
    <name type="scientific">Solanum commersonii</name>
    <name type="common">Commerson's wild potato</name>
    <name type="synonym">Commerson's nightshade</name>
    <dbReference type="NCBI Taxonomy" id="4109"/>
    <lineage>
        <taxon>Eukaryota</taxon>
        <taxon>Viridiplantae</taxon>
        <taxon>Streptophyta</taxon>
        <taxon>Embryophyta</taxon>
        <taxon>Tracheophyta</taxon>
        <taxon>Spermatophyta</taxon>
        <taxon>Magnoliopsida</taxon>
        <taxon>eudicotyledons</taxon>
        <taxon>Gunneridae</taxon>
        <taxon>Pentapetalae</taxon>
        <taxon>asterids</taxon>
        <taxon>lamiids</taxon>
        <taxon>Solanales</taxon>
        <taxon>Solanaceae</taxon>
        <taxon>Solanoideae</taxon>
        <taxon>Solaneae</taxon>
        <taxon>Solanum</taxon>
    </lineage>
</organism>
<comment type="caution">
    <text evidence="2">The sequence shown here is derived from an EMBL/GenBank/DDBJ whole genome shotgun (WGS) entry which is preliminary data.</text>
</comment>
<name>A0A9J5Y1X8_SOLCO</name>
<proteinExistence type="predicted"/>
<evidence type="ECO:0000313" key="3">
    <source>
        <dbReference type="Proteomes" id="UP000824120"/>
    </source>
</evidence>
<gene>
    <name evidence="2" type="ORF">H5410_035095</name>
</gene>
<reference evidence="2 3" key="1">
    <citation type="submission" date="2020-09" db="EMBL/GenBank/DDBJ databases">
        <title>De no assembly of potato wild relative species, Solanum commersonii.</title>
        <authorList>
            <person name="Cho K."/>
        </authorList>
    </citation>
    <scope>NUCLEOTIDE SEQUENCE [LARGE SCALE GENOMIC DNA]</scope>
    <source>
        <strain evidence="2">LZ3.2</strain>
        <tissue evidence="2">Leaf</tissue>
    </source>
</reference>
<sequence length="61" mass="6896">MNRYRTGTGWVDRNVDRYRDEPDRITDTVPSVPLYTDGTEADRNGTDGINGTTHLAILKND</sequence>
<evidence type="ECO:0000256" key="1">
    <source>
        <dbReference type="SAM" id="MobiDB-lite"/>
    </source>
</evidence>
<keyword evidence="3" id="KW-1185">Reference proteome</keyword>
<accession>A0A9J5Y1X8</accession>
<dbReference type="EMBL" id="JACXVP010000007">
    <property type="protein sequence ID" value="KAG5593863.1"/>
    <property type="molecule type" value="Genomic_DNA"/>
</dbReference>